<feature type="region of interest" description="Disordered" evidence="1">
    <location>
        <begin position="18"/>
        <end position="70"/>
    </location>
</feature>
<accession>A0A1F6XN79</accession>
<feature type="compositionally biased region" description="Basic residues" evidence="1">
    <location>
        <begin position="94"/>
        <end position="104"/>
    </location>
</feature>
<feature type="compositionally biased region" description="Basic residues" evidence="1">
    <location>
        <begin position="18"/>
        <end position="30"/>
    </location>
</feature>
<feature type="region of interest" description="Disordered" evidence="1">
    <location>
        <begin position="83"/>
        <end position="104"/>
    </location>
</feature>
<sequence length="104" mass="12056">MKKVQVFNSREMIHARRLKRNAVYRKKHNGSARLDQTSLALQPELTPPSAVRLDRKPEPAEQPPSHSLQAWRKWTDEELEKAAATINGQNGGKKDKKARWLNYR</sequence>
<evidence type="ECO:0000313" key="2">
    <source>
        <dbReference type="EMBL" id="OGI95584.1"/>
    </source>
</evidence>
<dbReference type="Proteomes" id="UP000178104">
    <property type="component" value="Unassembled WGS sequence"/>
</dbReference>
<protein>
    <submittedName>
        <fullName evidence="2">Uncharacterized protein</fullName>
    </submittedName>
</protein>
<gene>
    <name evidence="2" type="ORF">A2917_03470</name>
</gene>
<proteinExistence type="predicted"/>
<evidence type="ECO:0000313" key="3">
    <source>
        <dbReference type="Proteomes" id="UP000178104"/>
    </source>
</evidence>
<dbReference type="AlphaFoldDB" id="A0A1F6XN79"/>
<organism evidence="2 3">
    <name type="scientific">Candidatus Nomurabacteria bacterium RIFCSPLOWO2_01_FULL_42_17</name>
    <dbReference type="NCBI Taxonomy" id="1801780"/>
    <lineage>
        <taxon>Bacteria</taxon>
        <taxon>Candidatus Nomuraibacteriota</taxon>
    </lineage>
</organism>
<comment type="caution">
    <text evidence="2">The sequence shown here is derived from an EMBL/GenBank/DDBJ whole genome shotgun (WGS) entry which is preliminary data.</text>
</comment>
<dbReference type="EMBL" id="MFVE01000005">
    <property type="protein sequence ID" value="OGI95584.1"/>
    <property type="molecule type" value="Genomic_DNA"/>
</dbReference>
<name>A0A1F6XN79_9BACT</name>
<reference evidence="2 3" key="1">
    <citation type="journal article" date="2016" name="Nat. Commun.">
        <title>Thousands of microbial genomes shed light on interconnected biogeochemical processes in an aquifer system.</title>
        <authorList>
            <person name="Anantharaman K."/>
            <person name="Brown C.T."/>
            <person name="Hug L.A."/>
            <person name="Sharon I."/>
            <person name="Castelle C.J."/>
            <person name="Probst A.J."/>
            <person name="Thomas B.C."/>
            <person name="Singh A."/>
            <person name="Wilkins M.J."/>
            <person name="Karaoz U."/>
            <person name="Brodie E.L."/>
            <person name="Williams K.H."/>
            <person name="Hubbard S.S."/>
            <person name="Banfield J.F."/>
        </authorList>
    </citation>
    <scope>NUCLEOTIDE SEQUENCE [LARGE SCALE GENOMIC DNA]</scope>
</reference>
<evidence type="ECO:0000256" key="1">
    <source>
        <dbReference type="SAM" id="MobiDB-lite"/>
    </source>
</evidence>